<feature type="transmembrane region" description="Helical" evidence="6">
    <location>
        <begin position="92"/>
        <end position="109"/>
    </location>
</feature>
<evidence type="ECO:0000256" key="1">
    <source>
        <dbReference type="ARBA" id="ARBA00004141"/>
    </source>
</evidence>
<dbReference type="FunFam" id="1.20.1250.20:FF:000566">
    <property type="entry name" value="Uncharacterized protein"/>
    <property type="match status" value="1"/>
</dbReference>
<sequence length="137" mass="15399">MAPIDIEMNPMDMETEKIPAHSVEEKDPIVFKGENAHIELSLAAEKRLVRKCDLRVAPVLFFLYMLSFLDRINIGNAKIQGLQKELKFSGSQYNIALLIVFVPFILLEVPSNIAMKKVRPSTWLSGLAVCWGTILLG</sequence>
<reference evidence="7" key="1">
    <citation type="submission" date="2021-07" db="EMBL/GenBank/DDBJ databases">
        <authorList>
            <person name="Durling M."/>
        </authorList>
    </citation>
    <scope>NUCLEOTIDE SEQUENCE</scope>
</reference>
<dbReference type="EMBL" id="CAJVRM010000398">
    <property type="protein sequence ID" value="CAG8980595.1"/>
    <property type="molecule type" value="Genomic_DNA"/>
</dbReference>
<dbReference type="PANTHER" id="PTHR43791:SF52">
    <property type="entry name" value="TRANSPORTER, PUTATIVE (AFU_ORTHOLOGUE AFUA_1G11820)-RELATED"/>
    <property type="match status" value="1"/>
</dbReference>
<organism evidence="7 8">
    <name type="scientific">Hymenoscyphus albidus</name>
    <dbReference type="NCBI Taxonomy" id="595503"/>
    <lineage>
        <taxon>Eukaryota</taxon>
        <taxon>Fungi</taxon>
        <taxon>Dikarya</taxon>
        <taxon>Ascomycota</taxon>
        <taxon>Pezizomycotina</taxon>
        <taxon>Leotiomycetes</taxon>
        <taxon>Helotiales</taxon>
        <taxon>Helotiaceae</taxon>
        <taxon>Hymenoscyphus</taxon>
    </lineage>
</organism>
<dbReference type="GO" id="GO:0022857">
    <property type="term" value="F:transmembrane transporter activity"/>
    <property type="evidence" value="ECO:0007669"/>
    <property type="project" value="TreeGrafter"/>
</dbReference>
<dbReference type="Proteomes" id="UP000701801">
    <property type="component" value="Unassembled WGS sequence"/>
</dbReference>
<proteinExistence type="predicted"/>
<keyword evidence="8" id="KW-1185">Reference proteome</keyword>
<evidence type="ECO:0000256" key="2">
    <source>
        <dbReference type="ARBA" id="ARBA00022448"/>
    </source>
</evidence>
<dbReference type="OrthoDB" id="3532342at2759"/>
<dbReference type="SUPFAM" id="SSF103473">
    <property type="entry name" value="MFS general substrate transporter"/>
    <property type="match status" value="1"/>
</dbReference>
<evidence type="ECO:0000256" key="6">
    <source>
        <dbReference type="SAM" id="Phobius"/>
    </source>
</evidence>
<keyword evidence="3 6" id="KW-0812">Transmembrane</keyword>
<name>A0A9N9Q5J7_9HELO</name>
<evidence type="ECO:0000313" key="8">
    <source>
        <dbReference type="Proteomes" id="UP000701801"/>
    </source>
</evidence>
<dbReference type="Gene3D" id="1.20.1250.20">
    <property type="entry name" value="MFS general substrate transporter like domains"/>
    <property type="match status" value="1"/>
</dbReference>
<keyword evidence="4 6" id="KW-1133">Transmembrane helix</keyword>
<protein>
    <submittedName>
        <fullName evidence="7">Uncharacterized protein</fullName>
    </submittedName>
</protein>
<comment type="caution">
    <text evidence="7">The sequence shown here is derived from an EMBL/GenBank/DDBJ whole genome shotgun (WGS) entry which is preliminary data.</text>
</comment>
<dbReference type="PANTHER" id="PTHR43791">
    <property type="entry name" value="PERMEASE-RELATED"/>
    <property type="match status" value="1"/>
</dbReference>
<dbReference type="GO" id="GO:0016020">
    <property type="term" value="C:membrane"/>
    <property type="evidence" value="ECO:0007669"/>
    <property type="project" value="UniProtKB-SubCell"/>
</dbReference>
<evidence type="ECO:0000256" key="4">
    <source>
        <dbReference type="ARBA" id="ARBA00022989"/>
    </source>
</evidence>
<evidence type="ECO:0000256" key="3">
    <source>
        <dbReference type="ARBA" id="ARBA00022692"/>
    </source>
</evidence>
<keyword evidence="2" id="KW-0813">Transport</keyword>
<gene>
    <name evidence="7" type="ORF">HYALB_00013745</name>
</gene>
<feature type="transmembrane region" description="Helical" evidence="6">
    <location>
        <begin position="54"/>
        <end position="72"/>
    </location>
</feature>
<evidence type="ECO:0000256" key="5">
    <source>
        <dbReference type="ARBA" id="ARBA00023136"/>
    </source>
</evidence>
<accession>A0A9N9Q5J7</accession>
<dbReference type="AlphaFoldDB" id="A0A9N9Q5J7"/>
<dbReference type="InterPro" id="IPR036259">
    <property type="entry name" value="MFS_trans_sf"/>
</dbReference>
<evidence type="ECO:0000313" key="7">
    <source>
        <dbReference type="EMBL" id="CAG8980595.1"/>
    </source>
</evidence>
<comment type="subcellular location">
    <subcellularLocation>
        <location evidence="1">Membrane</location>
        <topology evidence="1">Multi-pass membrane protein</topology>
    </subcellularLocation>
</comment>
<keyword evidence="5 6" id="KW-0472">Membrane</keyword>